<dbReference type="InterPro" id="IPR048455">
    <property type="entry name" value="MAML1_3_TAD2"/>
</dbReference>
<evidence type="ECO:0000259" key="2">
    <source>
        <dbReference type="Pfam" id="PF20801"/>
    </source>
</evidence>
<evidence type="ECO:0000313" key="3">
    <source>
        <dbReference type="EMBL" id="KAJ4918779.1"/>
    </source>
</evidence>
<comment type="caution">
    <text evidence="3">The sequence shown here is derived from an EMBL/GenBank/DDBJ whole genome shotgun (WGS) entry which is preliminary data.</text>
</comment>
<feature type="compositionally biased region" description="Low complexity" evidence="1">
    <location>
        <begin position="188"/>
        <end position="204"/>
    </location>
</feature>
<feature type="compositionally biased region" description="Basic and acidic residues" evidence="1">
    <location>
        <begin position="1"/>
        <end position="11"/>
    </location>
</feature>
<feature type="domain" description="Mastermind-like 1/3 transactivation" evidence="2">
    <location>
        <begin position="539"/>
        <end position="749"/>
    </location>
</feature>
<dbReference type="PANTHER" id="PTHR15692">
    <property type="entry name" value="MASTERMIND-LIKE"/>
    <property type="match status" value="1"/>
</dbReference>
<evidence type="ECO:0000256" key="1">
    <source>
        <dbReference type="SAM" id="MobiDB-lite"/>
    </source>
</evidence>
<proteinExistence type="predicted"/>
<dbReference type="EMBL" id="JAPTMU010000406">
    <property type="protein sequence ID" value="KAJ4918779.1"/>
    <property type="molecule type" value="Genomic_DNA"/>
</dbReference>
<protein>
    <recommendedName>
        <fullName evidence="2">Mastermind-like 1/3 transactivation domain-containing protein</fullName>
    </recommendedName>
</protein>
<keyword evidence="4" id="KW-1185">Reference proteome</keyword>
<sequence>MLKETVKRKLESAGSPGNGFSDGFPPNKKACLENTGSPLDSKLGLSDVLNANGNHGNNNNTDPRDLTDFHRKEMKQEPDDMLPIMPPSGNNNSLFPDLNLNEQEWTELMEELNCSVAYEDIQDILNDGFEDRKDPLEIGGGASLLPPDLVNVKTEFSPSSVAFEQDSRTVSPHLRPSSSSSGPPPPHSTNSPIASSSSTSSSPSVAPPPPRQHHLAPPPKDLSPAQQLQQLAAQQQRSILHGQIQHKQPQTGAKFHNQGPHVHPQQWPPMAPPSQSPLGGAFGLDKPSSPSLYQQDFNPGAQKQLLMPQPNKGPQKAGYMSGPQIPNMMGHQVSGSPLGHPAPPGAQDQNSYAAPPPAPGNNPAMSSSGVPPGNHGNTGAYLSSQVALKQQQHQQILEQQKQQYLQRQLLMAEQEKQRQQDQQLQRHLTRPPPQYQDQPGPPTNQNAFPQPPGNQFTASSQPMGSVGSMGGPAPSQRMFPQNQGILGMSLGGGPSGGVAPPPTGSDISLTSCGGDVLYNNNSMQQPVAMTRQPLSAMATATYRHSLLAQQHLKGPPNASMLKQQQQINARMPGNMQSVAWQQQQLANQTPPFSSSSNAFHLQQQQRLSKMAPGGAASFGSIPGGRPMGSLNMMQNNMAAAQQRAAPNPQMSNQPQQQPQQQQQTANQSAAGLPDLAAFGQVVAGGGGRPGLQCNQGYQVSRTAAQQQQQVAFGYNVASGSFAGESELVDSLLKGHNAQEWMNDLDELLAGHH</sequence>
<feature type="compositionally biased region" description="Pro residues" evidence="1">
    <location>
        <begin position="205"/>
        <end position="221"/>
    </location>
</feature>
<feature type="region of interest" description="Disordered" evidence="1">
    <location>
        <begin position="1"/>
        <end position="66"/>
    </location>
</feature>
<feature type="region of interest" description="Disordered" evidence="1">
    <location>
        <begin position="160"/>
        <end position="380"/>
    </location>
</feature>
<organism evidence="3 4">
    <name type="scientific">Pogonophryne albipinna</name>
    <dbReference type="NCBI Taxonomy" id="1090488"/>
    <lineage>
        <taxon>Eukaryota</taxon>
        <taxon>Metazoa</taxon>
        <taxon>Chordata</taxon>
        <taxon>Craniata</taxon>
        <taxon>Vertebrata</taxon>
        <taxon>Euteleostomi</taxon>
        <taxon>Actinopterygii</taxon>
        <taxon>Neopterygii</taxon>
        <taxon>Teleostei</taxon>
        <taxon>Neoteleostei</taxon>
        <taxon>Acanthomorphata</taxon>
        <taxon>Eupercaria</taxon>
        <taxon>Perciformes</taxon>
        <taxon>Notothenioidei</taxon>
        <taxon>Pogonophryne</taxon>
    </lineage>
</organism>
<gene>
    <name evidence="3" type="ORF">JOQ06_013947</name>
</gene>
<dbReference type="GO" id="GO:0003713">
    <property type="term" value="F:transcription coactivator activity"/>
    <property type="evidence" value="ECO:0007669"/>
    <property type="project" value="InterPro"/>
</dbReference>
<dbReference type="GO" id="GO:0007221">
    <property type="term" value="P:positive regulation of transcription of Notch receptor target"/>
    <property type="evidence" value="ECO:0007669"/>
    <property type="project" value="InterPro"/>
</dbReference>
<name>A0AAD6F269_9TELE</name>
<dbReference type="AlphaFoldDB" id="A0AAD6F269"/>
<feature type="region of interest" description="Disordered" evidence="1">
    <location>
        <begin position="414"/>
        <end position="510"/>
    </location>
</feature>
<feature type="compositionally biased region" description="Low complexity" evidence="1">
    <location>
        <begin position="50"/>
        <end position="60"/>
    </location>
</feature>
<dbReference type="Pfam" id="PF20801">
    <property type="entry name" value="MAML1_3_TAD2"/>
    <property type="match status" value="2"/>
</dbReference>
<evidence type="ECO:0000313" key="4">
    <source>
        <dbReference type="Proteomes" id="UP001219934"/>
    </source>
</evidence>
<feature type="compositionally biased region" description="Polar residues" evidence="1">
    <location>
        <begin position="443"/>
        <end position="463"/>
    </location>
</feature>
<accession>A0AAD6F269</accession>
<feature type="compositionally biased region" description="Pro residues" evidence="1">
    <location>
        <begin position="266"/>
        <end position="275"/>
    </location>
</feature>
<dbReference type="GO" id="GO:0005654">
    <property type="term" value="C:nucleoplasm"/>
    <property type="evidence" value="ECO:0007669"/>
    <property type="project" value="TreeGrafter"/>
</dbReference>
<reference evidence="3" key="1">
    <citation type="submission" date="2022-11" db="EMBL/GenBank/DDBJ databases">
        <title>Chromosome-level genome of Pogonophryne albipinna.</title>
        <authorList>
            <person name="Jo E."/>
        </authorList>
    </citation>
    <scope>NUCLEOTIDE SEQUENCE</scope>
    <source>
        <strain evidence="3">SGF0006</strain>
        <tissue evidence="3">Muscle</tissue>
    </source>
</reference>
<feature type="region of interest" description="Disordered" evidence="1">
    <location>
        <begin position="638"/>
        <end position="668"/>
    </location>
</feature>
<dbReference type="PANTHER" id="PTHR15692:SF19">
    <property type="entry name" value="MASTERMIND-LIKE PROTEIN 1"/>
    <property type="match status" value="1"/>
</dbReference>
<feature type="compositionally biased region" description="Pro residues" evidence="1">
    <location>
        <begin position="430"/>
        <end position="442"/>
    </location>
</feature>
<feature type="compositionally biased region" description="Low complexity" evidence="1">
    <location>
        <begin position="225"/>
        <end position="236"/>
    </location>
</feature>
<feature type="compositionally biased region" description="Polar residues" evidence="1">
    <location>
        <begin position="288"/>
        <end position="297"/>
    </location>
</feature>
<feature type="domain" description="Mastermind-like 1/3 transactivation" evidence="2">
    <location>
        <begin position="343"/>
        <end position="491"/>
    </location>
</feature>
<feature type="compositionally biased region" description="Low complexity" evidence="1">
    <location>
        <begin position="171"/>
        <end position="181"/>
    </location>
</feature>
<dbReference type="InterPro" id="IPR046369">
    <property type="entry name" value="MAML1-3"/>
</dbReference>
<dbReference type="Proteomes" id="UP001219934">
    <property type="component" value="Unassembled WGS sequence"/>
</dbReference>